<evidence type="ECO:0000256" key="1">
    <source>
        <dbReference type="SAM" id="MobiDB-lite"/>
    </source>
</evidence>
<dbReference type="Pfam" id="PF23606">
    <property type="entry name" value="HEAT_ULK4"/>
    <property type="match status" value="1"/>
</dbReference>
<feature type="region of interest" description="Disordered" evidence="1">
    <location>
        <begin position="699"/>
        <end position="721"/>
    </location>
</feature>
<dbReference type="EMBL" id="JAPMOS010000005">
    <property type="protein sequence ID" value="KAJ4461896.1"/>
    <property type="molecule type" value="Genomic_DNA"/>
</dbReference>
<reference evidence="3" key="1">
    <citation type="journal article" date="2022" name="bioRxiv">
        <title>Genomics of Preaxostyla Flagellates Illuminates Evolutionary Transitions and the Path Towards Mitochondrial Loss.</title>
        <authorList>
            <person name="Novak L.V.F."/>
            <person name="Treitli S.C."/>
            <person name="Pyrih J."/>
            <person name="Halakuc P."/>
            <person name="Pipaliya S.V."/>
            <person name="Vacek V."/>
            <person name="Brzon O."/>
            <person name="Soukal P."/>
            <person name="Eme L."/>
            <person name="Dacks J.B."/>
            <person name="Karnkowska A."/>
            <person name="Elias M."/>
            <person name="Hampl V."/>
        </authorList>
    </citation>
    <scope>NUCLEOTIDE SEQUENCE</scope>
    <source>
        <strain evidence="3">RCP-MX</strain>
    </source>
</reference>
<keyword evidence="3" id="KW-0418">Kinase</keyword>
<dbReference type="Gene3D" id="1.25.10.10">
    <property type="entry name" value="Leucine-rich Repeat Variant"/>
    <property type="match status" value="1"/>
</dbReference>
<dbReference type="InterPro" id="IPR044591">
    <property type="entry name" value="RUK"/>
</dbReference>
<dbReference type="InterPro" id="IPR016024">
    <property type="entry name" value="ARM-type_fold"/>
</dbReference>
<evidence type="ECO:0000259" key="2">
    <source>
        <dbReference type="Pfam" id="PF23606"/>
    </source>
</evidence>
<dbReference type="InterPro" id="IPR011989">
    <property type="entry name" value="ARM-like"/>
</dbReference>
<evidence type="ECO:0000313" key="3">
    <source>
        <dbReference type="EMBL" id="KAJ4461896.1"/>
    </source>
</evidence>
<dbReference type="GO" id="GO:0016301">
    <property type="term" value="F:kinase activity"/>
    <property type="evidence" value="ECO:0007669"/>
    <property type="project" value="UniProtKB-KW"/>
</dbReference>
<keyword evidence="3" id="KW-0808">Transferase</keyword>
<dbReference type="PANTHER" id="PTHR46562:SF1">
    <property type="entry name" value="SERINE_THREONINE-PROTEIN KINASE ULK4"/>
    <property type="match status" value="1"/>
</dbReference>
<feature type="compositionally biased region" description="Pro residues" evidence="1">
    <location>
        <begin position="701"/>
        <end position="719"/>
    </location>
</feature>
<organism evidence="3 4">
    <name type="scientific">Paratrimastix pyriformis</name>
    <dbReference type="NCBI Taxonomy" id="342808"/>
    <lineage>
        <taxon>Eukaryota</taxon>
        <taxon>Metamonada</taxon>
        <taxon>Preaxostyla</taxon>
        <taxon>Paratrimastigidae</taxon>
        <taxon>Paratrimastix</taxon>
    </lineage>
</organism>
<dbReference type="Proteomes" id="UP001141327">
    <property type="component" value="Unassembled WGS sequence"/>
</dbReference>
<proteinExistence type="predicted"/>
<dbReference type="SUPFAM" id="SSF48371">
    <property type="entry name" value="ARM repeat"/>
    <property type="match status" value="1"/>
</dbReference>
<gene>
    <name evidence="3" type="ORF">PAPYR_1591</name>
</gene>
<keyword evidence="4" id="KW-1185">Reference proteome</keyword>
<protein>
    <submittedName>
        <fullName evidence="3">Serine/threonine-protein kinase RUNKEL</fullName>
    </submittedName>
</protein>
<evidence type="ECO:0000313" key="4">
    <source>
        <dbReference type="Proteomes" id="UP001141327"/>
    </source>
</evidence>
<accession>A0ABQ8UUY5</accession>
<sequence length="795" mass="85297">MALSHYAPKSVPIPSGIELVVCVKRGGMLHHALKWAPVFLTNLFRCIELWVFTTSWSPPISIMGSWSQNQFIHSPIGCLGRLATSEVVGALLAVHRETKGTHLRATALSAVARLARQSTALLPMIVEQLGVVLQATLAANPASSPLPPLPLPPLAPGAPAYPTPSPALRIGMSMLALLVAGLGSFPASSSQRSQLHSCLNILNMTLLTGGPATVVEFAEPETLKGLIALIEPSNSILRAKIVLVMAALVQTPPPTGPHLLLRLAQMGFFPALQKGHAAKHAGGGPGSAPVAAGTEAEKGGETYWNACLKAFATAAAACLPHVVDPLAQEVSRGRPARDAARFKVLLDLFPVVSHVLTCPCLCPMVVTSGLLSSLALCLHRITSDGQSLADPARDDFLMNLLNAFEALSTKAEPVLANAGVVIREVLPAISNLLQAPSSDTRFFGLKMFNDILTLLYDHPDLQDPAHVLVEKLLSCYRQILQDDDPIPLYALKLLSSVVQRNAGFITTIERLGIANQLLLFYTPDHASNNVHNARLIRYLVASPDTDKKVLFAQGICTKLAAVLQAAVAAQSVERCSNKATVAASVEQFFEPLVETAYSLLYTLISCHHQQQQQQQQQQIPPPSALTFDYAHEQLAALLPVTECFASLLDCGDPSVSETTAGCLEMMFQYYGAQPDTAAQLLRGTTKEWLLSIVGSALTPYGQPPPPPPPNSPQPPPQPWNPVVTRRILKSFRCLAMNGQAGASHPLMQFTSNERTLLSQYLEQGIPVWEAVEGSANLGPIARDLLLRLRTGGFLR</sequence>
<feature type="domain" description="Serine/threonine-protein kinase ULK4/RUNKEL HEAT repeats" evidence="2">
    <location>
        <begin position="339"/>
        <end position="505"/>
    </location>
</feature>
<comment type="caution">
    <text evidence="3">The sequence shown here is derived from an EMBL/GenBank/DDBJ whole genome shotgun (WGS) entry which is preliminary data.</text>
</comment>
<dbReference type="PANTHER" id="PTHR46562">
    <property type="entry name" value="SERINE/THREONINE-KINASE ULK4-LIKE PROTEIN-RELATED"/>
    <property type="match status" value="1"/>
</dbReference>
<dbReference type="InterPro" id="IPR056981">
    <property type="entry name" value="HEAT_ULK4_RUNKEL"/>
</dbReference>
<name>A0ABQ8UUY5_9EUKA</name>